<comment type="caution">
    <text evidence="2">The sequence shown here is derived from an EMBL/GenBank/DDBJ whole genome shotgun (WGS) entry which is preliminary data.</text>
</comment>
<keyword evidence="1" id="KW-0732">Signal</keyword>
<dbReference type="RefSeq" id="WP_112303666.1">
    <property type="nucleotide sequence ID" value="NZ_QMDV01000001.1"/>
</dbReference>
<evidence type="ECO:0000256" key="1">
    <source>
        <dbReference type="SAM" id="SignalP"/>
    </source>
</evidence>
<feature type="chain" id="PRO_5016619263" description="Beta-lactamase-inhibitor-like, PepSY-like" evidence="1">
    <location>
        <begin position="33"/>
        <end position="216"/>
    </location>
</feature>
<dbReference type="Proteomes" id="UP000251692">
    <property type="component" value="Unassembled WGS sequence"/>
</dbReference>
<evidence type="ECO:0000313" key="3">
    <source>
        <dbReference type="Proteomes" id="UP000251692"/>
    </source>
</evidence>
<dbReference type="EMBL" id="QMDV01000001">
    <property type="protein sequence ID" value="RAU83628.1"/>
    <property type="molecule type" value="Genomic_DNA"/>
</dbReference>
<accession>A0A364RH36</accession>
<reference evidence="2 3" key="1">
    <citation type="submission" date="2018-06" db="EMBL/GenBank/DDBJ databases">
        <authorList>
            <person name="Liu Z.-W."/>
        </authorList>
    </citation>
    <scope>NUCLEOTIDE SEQUENCE [LARGE SCALE GENOMIC DNA]</scope>
    <source>
        <strain evidence="2 3">2b14</strain>
    </source>
</reference>
<evidence type="ECO:0000313" key="2">
    <source>
        <dbReference type="EMBL" id="RAU83628.1"/>
    </source>
</evidence>
<dbReference type="OrthoDB" id="851138at2"/>
<dbReference type="AlphaFoldDB" id="A0A364RH36"/>
<evidence type="ECO:0008006" key="4">
    <source>
        <dbReference type="Google" id="ProtNLM"/>
    </source>
</evidence>
<protein>
    <recommendedName>
        <fullName evidence="4">Beta-lactamase-inhibitor-like, PepSY-like</fullName>
    </recommendedName>
</protein>
<feature type="signal peptide" evidence="1">
    <location>
        <begin position="1"/>
        <end position="32"/>
    </location>
</feature>
<reference evidence="2 3" key="2">
    <citation type="submission" date="2018-07" db="EMBL/GenBank/DDBJ databases">
        <title>Pontibacter sp. 2b14 genomic sequence and assembly.</title>
        <authorList>
            <person name="Du Z.-J."/>
        </authorList>
    </citation>
    <scope>NUCLEOTIDE SEQUENCE [LARGE SCALE GENOMIC DNA]</scope>
    <source>
        <strain evidence="2 3">2b14</strain>
    </source>
</reference>
<keyword evidence="3" id="KW-1185">Reference proteome</keyword>
<name>A0A364RH36_9BACT</name>
<organism evidence="2 3">
    <name type="scientific">Pontibacter arcticus</name>
    <dbReference type="NCBI Taxonomy" id="2080288"/>
    <lineage>
        <taxon>Bacteria</taxon>
        <taxon>Pseudomonadati</taxon>
        <taxon>Bacteroidota</taxon>
        <taxon>Cytophagia</taxon>
        <taxon>Cytophagales</taxon>
        <taxon>Hymenobacteraceae</taxon>
        <taxon>Pontibacter</taxon>
    </lineage>
</organism>
<sequence length="216" mass="24100">MPNLRYNSFRCKYSLSVRLLVLLLLFNYIASACTPDTADEQQTDAPQEIHTAIAADTTATRNPKPEPSVIDLLGNPFVANRTKSNSLSSYYDRINADFTVEADPIENRHKSNITDTIYTIRFGNSVMEFYAPTQSGALLLQVADIKSNAIVLRDNLRVGMPQTELIAKLKTQAQNLKVVQTPNEIIASTKEGAPISLHFYLNNGKVDRILYEGYVD</sequence>
<gene>
    <name evidence="2" type="ORF">DP923_00690</name>
</gene>
<proteinExistence type="predicted"/>
<dbReference type="PROSITE" id="PS51257">
    <property type="entry name" value="PROKAR_LIPOPROTEIN"/>
    <property type="match status" value="1"/>
</dbReference>